<comment type="caution">
    <text evidence="2">The sequence shown here is derived from an EMBL/GenBank/DDBJ whole genome shotgun (WGS) entry which is preliminary data.</text>
</comment>
<dbReference type="InterPro" id="IPR014710">
    <property type="entry name" value="RmlC-like_jellyroll"/>
</dbReference>
<reference evidence="2 3" key="1">
    <citation type="submission" date="2019-02" db="EMBL/GenBank/DDBJ databases">
        <title>Pedobacter kyonggii whole genome sequence analysis.</title>
        <authorList>
            <person name="Dahal R.H."/>
        </authorList>
    </citation>
    <scope>NUCLEOTIDE SEQUENCE [LARGE SCALE GENOMIC DNA]</scope>
    <source>
        <strain evidence="2 3">K-4-11-1</strain>
    </source>
</reference>
<evidence type="ECO:0000313" key="2">
    <source>
        <dbReference type="EMBL" id="TBO44435.1"/>
    </source>
</evidence>
<dbReference type="InterPro" id="IPR000595">
    <property type="entry name" value="cNMP-bd_dom"/>
</dbReference>
<dbReference type="SMART" id="SM00100">
    <property type="entry name" value="cNMP"/>
    <property type="match status" value="1"/>
</dbReference>
<proteinExistence type="predicted"/>
<feature type="domain" description="Cyclic nucleotide-binding" evidence="1">
    <location>
        <begin position="10"/>
        <end position="113"/>
    </location>
</feature>
<dbReference type="Pfam" id="PF00027">
    <property type="entry name" value="cNMP_binding"/>
    <property type="match status" value="1"/>
</dbReference>
<organism evidence="2 3">
    <name type="scientific">Pedobacter kyonggii</name>
    <dbReference type="NCBI Taxonomy" id="1926871"/>
    <lineage>
        <taxon>Bacteria</taxon>
        <taxon>Pseudomonadati</taxon>
        <taxon>Bacteroidota</taxon>
        <taxon>Sphingobacteriia</taxon>
        <taxon>Sphingobacteriales</taxon>
        <taxon>Sphingobacteriaceae</taxon>
        <taxon>Pedobacter</taxon>
    </lineage>
</organism>
<sequence length="189" mass="21779">MEKLIQFLNIYRSISDAEAEVISRHFVQKHFKESEYLFVSGNVCNSFYFVIDGILRIVAINDKGIDITYYFIKKGQFCTILDSFNNGSISQDGIQASSSVNVLEITKKDLRKLCEILPFVGELISQINQQRLLEKIRLKNIYSGENSTNRYKLFLAEQPGIIHRVPLNHVASYLNVTPQSLSRIRRTIR</sequence>
<keyword evidence="3" id="KW-1185">Reference proteome</keyword>
<name>A0A4Q9HH40_9SPHI</name>
<dbReference type="EMBL" id="SIXF01000002">
    <property type="protein sequence ID" value="TBO44435.1"/>
    <property type="molecule type" value="Genomic_DNA"/>
</dbReference>
<dbReference type="Gene3D" id="2.60.120.10">
    <property type="entry name" value="Jelly Rolls"/>
    <property type="match status" value="1"/>
</dbReference>
<evidence type="ECO:0000259" key="1">
    <source>
        <dbReference type="PROSITE" id="PS50042"/>
    </source>
</evidence>
<dbReference type="CDD" id="cd00038">
    <property type="entry name" value="CAP_ED"/>
    <property type="match status" value="1"/>
</dbReference>
<dbReference type="InterPro" id="IPR018490">
    <property type="entry name" value="cNMP-bd_dom_sf"/>
</dbReference>
<dbReference type="RefSeq" id="WP_131028510.1">
    <property type="nucleotide sequence ID" value="NZ_SIXF01000002.1"/>
</dbReference>
<dbReference type="Proteomes" id="UP000291819">
    <property type="component" value="Unassembled WGS sequence"/>
</dbReference>
<dbReference type="PROSITE" id="PS50042">
    <property type="entry name" value="CNMP_BINDING_3"/>
    <property type="match status" value="1"/>
</dbReference>
<dbReference type="AlphaFoldDB" id="A0A4Q9HH40"/>
<accession>A0A4Q9HH40</accession>
<gene>
    <name evidence="2" type="ORF">EYS08_03765</name>
</gene>
<protein>
    <submittedName>
        <fullName evidence="2">Crp/Fnr family transcriptional regulator</fullName>
    </submittedName>
</protein>
<evidence type="ECO:0000313" key="3">
    <source>
        <dbReference type="Proteomes" id="UP000291819"/>
    </source>
</evidence>
<dbReference type="SUPFAM" id="SSF51206">
    <property type="entry name" value="cAMP-binding domain-like"/>
    <property type="match status" value="1"/>
</dbReference>
<dbReference type="OrthoDB" id="758145at2"/>